<gene>
    <name evidence="3" type="ORF">ACFOHL_12805</name>
</gene>
<keyword evidence="4" id="KW-1185">Reference proteome</keyword>
<dbReference type="Pfam" id="PF10282">
    <property type="entry name" value="Lactonase"/>
    <property type="match status" value="1"/>
</dbReference>
<evidence type="ECO:0000313" key="4">
    <source>
        <dbReference type="Proteomes" id="UP001595478"/>
    </source>
</evidence>
<sequence length="307" mass="33883">MNASYLSWLPESRSLFAVATTQDKSPLLNAYQWNTSTQSFDLSQSLGLEGRGICHINTNKARTKLAIANYSSGDFQLFDISDGSLKNKAVFKNTGKSITKRQTSPHAHYVGWGRGSRYLYATDLGTDEILVFDTSTDDFSPIQRVKADAGDGPRHLDFHPSLGIVYSLNELSNSISIFSSHKETGYLSLLDKVYLSPKQQKGVTNTASAIRISKQGNYVYVAVRGENMIYGLKITPDGRLSIVNKVSSGGNHPRDFNFSPNEDYLMVANQRSNQLNVVKRDENTGRLFATDVALSIVTPSFVQAFGN</sequence>
<evidence type="ECO:0000313" key="3">
    <source>
        <dbReference type="EMBL" id="MFC3122502.1"/>
    </source>
</evidence>
<dbReference type="EMBL" id="JBHRSW010000023">
    <property type="protein sequence ID" value="MFC3122502.1"/>
    <property type="molecule type" value="Genomic_DNA"/>
</dbReference>
<organism evidence="3 4">
    <name type="scientific">Agaribacter flavus</name>
    <dbReference type="NCBI Taxonomy" id="1902781"/>
    <lineage>
        <taxon>Bacteria</taxon>
        <taxon>Pseudomonadati</taxon>
        <taxon>Pseudomonadota</taxon>
        <taxon>Gammaproteobacteria</taxon>
        <taxon>Alteromonadales</taxon>
        <taxon>Alteromonadaceae</taxon>
        <taxon>Agaribacter</taxon>
    </lineage>
</organism>
<comment type="caution">
    <text evidence="3">The sequence shown here is derived from an EMBL/GenBank/DDBJ whole genome shotgun (WGS) entry which is preliminary data.</text>
</comment>
<keyword evidence="2" id="KW-0119">Carbohydrate metabolism</keyword>
<proteinExistence type="inferred from homology"/>
<dbReference type="PANTHER" id="PTHR30344:SF1">
    <property type="entry name" value="6-PHOSPHOGLUCONOLACTONASE"/>
    <property type="match status" value="1"/>
</dbReference>
<evidence type="ECO:0000256" key="1">
    <source>
        <dbReference type="ARBA" id="ARBA00005564"/>
    </source>
</evidence>
<dbReference type="InterPro" id="IPR019405">
    <property type="entry name" value="Lactonase_7-beta_prop"/>
</dbReference>
<evidence type="ECO:0000256" key="2">
    <source>
        <dbReference type="ARBA" id="ARBA00022526"/>
    </source>
</evidence>
<comment type="similarity">
    <text evidence="1">Belongs to the cycloisomerase 2 family.</text>
</comment>
<dbReference type="InterPro" id="IPR015943">
    <property type="entry name" value="WD40/YVTN_repeat-like_dom_sf"/>
</dbReference>
<dbReference type="InterPro" id="IPR050282">
    <property type="entry name" value="Cycloisomerase_2"/>
</dbReference>
<reference evidence="4" key="1">
    <citation type="journal article" date="2019" name="Int. J. Syst. Evol. Microbiol.">
        <title>The Global Catalogue of Microorganisms (GCM) 10K type strain sequencing project: providing services to taxonomists for standard genome sequencing and annotation.</title>
        <authorList>
            <consortium name="The Broad Institute Genomics Platform"/>
            <consortium name="The Broad Institute Genome Sequencing Center for Infectious Disease"/>
            <person name="Wu L."/>
            <person name="Ma J."/>
        </authorList>
    </citation>
    <scope>NUCLEOTIDE SEQUENCE [LARGE SCALE GENOMIC DNA]</scope>
    <source>
        <strain evidence="4">KCTC 52473</strain>
    </source>
</reference>
<dbReference type="SUPFAM" id="SSF51004">
    <property type="entry name" value="C-terminal (heme d1) domain of cytochrome cd1-nitrite reductase"/>
    <property type="match status" value="1"/>
</dbReference>
<accession>A0ABV7FVI6</accession>
<dbReference type="InterPro" id="IPR011048">
    <property type="entry name" value="Haem_d1_sf"/>
</dbReference>
<keyword evidence="2" id="KW-0313">Glucose metabolism</keyword>
<protein>
    <submittedName>
        <fullName evidence="3">Lactonase family protein</fullName>
    </submittedName>
</protein>
<name>A0ABV7FVI6_9ALTE</name>
<dbReference type="Gene3D" id="2.130.10.10">
    <property type="entry name" value="YVTN repeat-like/Quinoprotein amine dehydrogenase"/>
    <property type="match status" value="1"/>
</dbReference>
<dbReference type="RefSeq" id="WP_376920635.1">
    <property type="nucleotide sequence ID" value="NZ_JBHRSW010000023.1"/>
</dbReference>
<dbReference type="PANTHER" id="PTHR30344">
    <property type="entry name" value="6-PHOSPHOGLUCONOLACTONASE-RELATED"/>
    <property type="match status" value="1"/>
</dbReference>
<dbReference type="Proteomes" id="UP001595478">
    <property type="component" value="Unassembled WGS sequence"/>
</dbReference>